<evidence type="ECO:0000256" key="4">
    <source>
        <dbReference type="ARBA" id="ARBA00022606"/>
    </source>
</evidence>
<keyword evidence="3 13" id="KW-0919">Taste</keyword>
<dbReference type="PANTHER" id="PTHR11394:SF47">
    <property type="entry name" value="TASTE RECEPTOR TYPE 2 MEMBER 40"/>
    <property type="match status" value="1"/>
</dbReference>
<keyword evidence="4 13" id="KW-0716">Sensory transduction</keyword>
<evidence type="ECO:0000256" key="7">
    <source>
        <dbReference type="ARBA" id="ARBA00023040"/>
    </source>
</evidence>
<feature type="transmembrane region" description="Helical" evidence="14">
    <location>
        <begin position="141"/>
        <end position="160"/>
    </location>
</feature>
<evidence type="ECO:0000256" key="1">
    <source>
        <dbReference type="ARBA" id="ARBA00004141"/>
    </source>
</evidence>
<sequence length="323" mass="36521">MATVNTDAWDKDTSLGKTVFTLVVSGLECIAGTVGNGFITAVHGAEWARGKRLPTGDRILVLLSLSRLLLQIWMMLENVLSLLFRSSYNQNTVYTLFKVVIMFLNYCNLWLAAWLSVFYCLRIATFSHPLFFMMKRKMVGLMTWLVWLSVLLSFCFSIPFCKDTFYVHVNNSIPVPVSNSTGKTYFSETNVVNLALLYNLGIFLPLSMFILAATLLITSLRRHTLHMQTSATGSRDASRQAHMGAIKAISYFLVLYVFNAVVLLLSMSNILDTNSYWNIFCKVIMAAYPSGHSVLLILSNPGLRRAWKRLRHLANHYLEGQTL</sequence>
<dbReference type="PANTHER" id="PTHR11394">
    <property type="entry name" value="TASTE RECEPTOR TYPE 2"/>
    <property type="match status" value="1"/>
</dbReference>
<dbReference type="GeneID" id="101340997"/>
<feature type="transmembrane region" description="Helical" evidence="14">
    <location>
        <begin position="248"/>
        <end position="270"/>
    </location>
</feature>
<organism evidence="15 16">
    <name type="scientific">Trichechus manatus latirostris</name>
    <name type="common">Florida manatee</name>
    <dbReference type="NCBI Taxonomy" id="127582"/>
    <lineage>
        <taxon>Eukaryota</taxon>
        <taxon>Metazoa</taxon>
        <taxon>Chordata</taxon>
        <taxon>Craniata</taxon>
        <taxon>Vertebrata</taxon>
        <taxon>Euteleostomi</taxon>
        <taxon>Mammalia</taxon>
        <taxon>Eutheria</taxon>
        <taxon>Afrotheria</taxon>
        <taxon>Sirenia</taxon>
        <taxon>Trichechidae</taxon>
        <taxon>Trichechus</taxon>
    </lineage>
</organism>
<keyword evidence="5 13" id="KW-0812">Transmembrane</keyword>
<dbReference type="CTD" id="259286"/>
<dbReference type="STRING" id="127582.A0A2Y9DW73"/>
<comment type="subcellular location">
    <subcellularLocation>
        <location evidence="1 13">Membrane</location>
        <topology evidence="1 13">Multi-pass membrane protein</topology>
    </subcellularLocation>
</comment>
<reference evidence="16" key="1">
    <citation type="submission" date="2025-08" db="UniProtKB">
        <authorList>
            <consortium name="RefSeq"/>
        </authorList>
    </citation>
    <scope>IDENTIFICATION</scope>
</reference>
<keyword evidence="15" id="KW-1185">Reference proteome</keyword>
<dbReference type="GO" id="GO:0016020">
    <property type="term" value="C:membrane"/>
    <property type="evidence" value="ECO:0007669"/>
    <property type="project" value="UniProtKB-SubCell"/>
</dbReference>
<evidence type="ECO:0000256" key="2">
    <source>
        <dbReference type="ARBA" id="ARBA00007376"/>
    </source>
</evidence>
<feature type="transmembrane region" description="Helical" evidence="14">
    <location>
        <begin position="196"/>
        <end position="217"/>
    </location>
</feature>
<evidence type="ECO:0000256" key="11">
    <source>
        <dbReference type="ARBA" id="ARBA00025304"/>
    </source>
</evidence>
<protein>
    <recommendedName>
        <fullName evidence="13">Taste receptor type 2</fullName>
    </recommendedName>
</protein>
<dbReference type="Proteomes" id="UP000248480">
    <property type="component" value="Unplaced"/>
</dbReference>
<dbReference type="GO" id="GO:0004930">
    <property type="term" value="F:G protein-coupled receptor activity"/>
    <property type="evidence" value="ECO:0007669"/>
    <property type="project" value="UniProtKB-KW"/>
</dbReference>
<evidence type="ECO:0000256" key="13">
    <source>
        <dbReference type="RuleBase" id="RU004424"/>
    </source>
</evidence>
<keyword evidence="8 13" id="KW-0472">Membrane</keyword>
<dbReference type="FunCoup" id="A0A2Y9DW73">
    <property type="interactions" value="291"/>
</dbReference>
<evidence type="ECO:0000256" key="12">
    <source>
        <dbReference type="RuleBase" id="RU004423"/>
    </source>
</evidence>
<comment type="similarity">
    <text evidence="2 12">Belongs to the G-protein coupled receptor T2R family.</text>
</comment>
<dbReference type="Pfam" id="PF05296">
    <property type="entry name" value="TAS2R"/>
    <property type="match status" value="1"/>
</dbReference>
<keyword evidence="9 13" id="KW-0675">Receptor</keyword>
<feature type="transmembrane region" description="Helical" evidence="14">
    <location>
        <begin position="59"/>
        <end position="76"/>
    </location>
</feature>
<dbReference type="AlphaFoldDB" id="A0A2Y9DW73"/>
<dbReference type="FunFam" id="1.20.1070.10:FF:000055">
    <property type="entry name" value="Taste receptor type 2"/>
    <property type="match status" value="1"/>
</dbReference>
<evidence type="ECO:0000256" key="5">
    <source>
        <dbReference type="ARBA" id="ARBA00022692"/>
    </source>
</evidence>
<feature type="transmembrane region" description="Helical" evidence="14">
    <location>
        <begin position="276"/>
        <end position="298"/>
    </location>
</feature>
<keyword evidence="10 13" id="KW-0807">Transducer</keyword>
<evidence type="ECO:0000313" key="16">
    <source>
        <dbReference type="RefSeq" id="XP_004382425.1"/>
    </source>
</evidence>
<dbReference type="OrthoDB" id="8876749at2759"/>
<evidence type="ECO:0000256" key="3">
    <source>
        <dbReference type="ARBA" id="ARBA00022480"/>
    </source>
</evidence>
<evidence type="ECO:0000313" key="15">
    <source>
        <dbReference type="Proteomes" id="UP000248480"/>
    </source>
</evidence>
<evidence type="ECO:0000256" key="8">
    <source>
        <dbReference type="ARBA" id="ARBA00023136"/>
    </source>
</evidence>
<dbReference type="InParanoid" id="A0A2Y9DW73"/>
<keyword evidence="7 13" id="KW-0297">G-protein coupled receptor</keyword>
<evidence type="ECO:0000256" key="6">
    <source>
        <dbReference type="ARBA" id="ARBA00022989"/>
    </source>
</evidence>
<gene>
    <name evidence="16" type="primary">TAS2R40</name>
</gene>
<dbReference type="SUPFAM" id="SSF81321">
    <property type="entry name" value="Family A G protein-coupled receptor-like"/>
    <property type="match status" value="1"/>
</dbReference>
<comment type="function">
    <text evidence="11">Gustducin-coupled receptor implicated in the perception of bitter compounds in the oral cavity and the gastrointestinal tract. Signals through PLCB2 and the calcium-regulated cation channel TRPM5.</text>
</comment>
<evidence type="ECO:0000256" key="9">
    <source>
        <dbReference type="ARBA" id="ARBA00023170"/>
    </source>
</evidence>
<dbReference type="InterPro" id="IPR007960">
    <property type="entry name" value="TAS2R"/>
</dbReference>
<evidence type="ECO:0000256" key="10">
    <source>
        <dbReference type="ARBA" id="ARBA00023224"/>
    </source>
</evidence>
<dbReference type="GO" id="GO:0033038">
    <property type="term" value="F:bitter taste receptor activity"/>
    <property type="evidence" value="ECO:0007669"/>
    <property type="project" value="InterPro"/>
</dbReference>
<proteinExistence type="inferred from homology"/>
<evidence type="ECO:0000256" key="14">
    <source>
        <dbReference type="SAM" id="Phobius"/>
    </source>
</evidence>
<dbReference type="RefSeq" id="XP_004382425.1">
    <property type="nucleotide sequence ID" value="XM_004382368.1"/>
</dbReference>
<keyword evidence="6 14" id="KW-1133">Transmembrane helix</keyword>
<dbReference type="KEGG" id="tmu:101340997"/>
<feature type="transmembrane region" description="Helical" evidence="14">
    <location>
        <begin position="96"/>
        <end position="121"/>
    </location>
</feature>
<dbReference type="Gene3D" id="1.20.1070.10">
    <property type="entry name" value="Rhodopsin 7-helix transmembrane proteins"/>
    <property type="match status" value="1"/>
</dbReference>
<accession>A0A2Y9DW73</accession>
<name>A0A2Y9DW73_TRIMA</name>